<dbReference type="Proteomes" id="UP000001519">
    <property type="component" value="Chromosome 5"/>
</dbReference>
<dbReference type="AlphaFoldDB" id="A0A2I2YMQ1"/>
<dbReference type="GO" id="GO:0005634">
    <property type="term" value="C:nucleus"/>
    <property type="evidence" value="ECO:0000318"/>
    <property type="project" value="GO_Central"/>
</dbReference>
<reference evidence="2 3" key="2">
    <citation type="journal article" date="2012" name="Nature">
        <title>Insights into hominid evolution from the gorilla genome sequence.</title>
        <authorList>
            <person name="Scally A."/>
            <person name="Dutheil J.Y."/>
            <person name="Hillier L.W."/>
            <person name="Jordan G.E."/>
            <person name="Goodhead I."/>
            <person name="Herrero J."/>
            <person name="Hobolth A."/>
            <person name="Lappalainen T."/>
            <person name="Mailund T."/>
            <person name="Marques-Bonet T."/>
            <person name="McCarthy S."/>
            <person name="Montgomery S.H."/>
            <person name="Schwalie P.C."/>
            <person name="Tang Y.A."/>
            <person name="Ward M.C."/>
            <person name="Xue Y."/>
            <person name="Yngvadottir B."/>
            <person name="Alkan C."/>
            <person name="Andersen L.N."/>
            <person name="Ayub Q."/>
            <person name="Ball E.V."/>
            <person name="Beal K."/>
            <person name="Bradley B.J."/>
            <person name="Chen Y."/>
            <person name="Clee C.M."/>
            <person name="Fitzgerald S."/>
            <person name="Graves T.A."/>
            <person name="Gu Y."/>
            <person name="Heath P."/>
            <person name="Heger A."/>
            <person name="Karakoc E."/>
            <person name="Kolb-Kokocinski A."/>
            <person name="Laird G.K."/>
            <person name="Lunter G."/>
            <person name="Meader S."/>
            <person name="Mort M."/>
            <person name="Mullikin J.C."/>
            <person name="Munch K."/>
            <person name="O'Connor T.D."/>
            <person name="Phillips A.D."/>
            <person name="Prado-Martinez J."/>
            <person name="Rogers A.S."/>
            <person name="Sajjadian S."/>
            <person name="Schmidt D."/>
            <person name="Shaw K."/>
            <person name="Simpson J.T."/>
            <person name="Stenson P.D."/>
            <person name="Turner D.J."/>
            <person name="Vigilant L."/>
            <person name="Vilella A.J."/>
            <person name="Whitener W."/>
            <person name="Zhu B."/>
            <person name="Cooper D.N."/>
            <person name="de Jong P."/>
            <person name="Dermitzakis E.T."/>
            <person name="Eichler E.E."/>
            <person name="Flicek P."/>
            <person name="Goldman N."/>
            <person name="Mundy N.I."/>
            <person name="Ning Z."/>
            <person name="Odom D.T."/>
            <person name="Ponting C.P."/>
            <person name="Quail M.A."/>
            <person name="Ryder O.A."/>
            <person name="Searle S.M."/>
            <person name="Warren W.C."/>
            <person name="Wilson R.K."/>
            <person name="Schierup M.H."/>
            <person name="Rogers J."/>
            <person name="Tyler-Smith C."/>
            <person name="Durbin R."/>
        </authorList>
    </citation>
    <scope>NUCLEOTIDE SEQUENCE [LARGE SCALE GENOMIC DNA]</scope>
</reference>
<evidence type="ECO:0000313" key="3">
    <source>
        <dbReference type="Proteomes" id="UP000001519"/>
    </source>
</evidence>
<sequence>MRRAMELKPELLLHEAHENVEVTWSSRRELGEAQRQIKECAPQTKDVLKQHFNDLKGTLEELLDERLQEVDIIEQETIKPLDDCQRLIEHGVNTAEDLIAMVGSVEEDEKLYSFAEKVSHIQLDSLPEVPLLVDVLCLCAQLDDSILIVKDYISKHGTVELKQKPGVITVGWCKVDDDFTDVHVGSETQFIVLHIDSNFDYQFKVYGQQDWSHFTLVPHERTSESRSNIAFWNDSQSSGVLYSRTPTYFCGQTLTFRVEIVGQKIQYGVFAEKQNGYDSLQQDQATCMSTNGEVFVNGKEMTNELTSVTSVCTVTFDIEAVTLGRNFKLRVTISSNNREVLLEQSCGSLYFGCPFFCPGWKILVFWMFVCLALVFRV</sequence>
<accession>A0A2I2YMQ1</accession>
<protein>
    <recommendedName>
        <fullName evidence="4">Cytokine receptor like factor 3</fullName>
    </recommendedName>
</protein>
<evidence type="ECO:0000313" key="2">
    <source>
        <dbReference type="Ensembl" id="ENSGGOP00000036237.1"/>
    </source>
</evidence>
<organism evidence="2 3">
    <name type="scientific">Gorilla gorilla gorilla</name>
    <name type="common">Western lowland gorilla</name>
    <dbReference type="NCBI Taxonomy" id="9595"/>
    <lineage>
        <taxon>Eukaryota</taxon>
        <taxon>Metazoa</taxon>
        <taxon>Chordata</taxon>
        <taxon>Craniata</taxon>
        <taxon>Vertebrata</taxon>
        <taxon>Euteleostomi</taxon>
        <taxon>Mammalia</taxon>
        <taxon>Eutheria</taxon>
        <taxon>Euarchontoglires</taxon>
        <taxon>Primates</taxon>
        <taxon>Haplorrhini</taxon>
        <taxon>Catarrhini</taxon>
        <taxon>Hominidae</taxon>
        <taxon>Gorilla</taxon>
    </lineage>
</organism>
<proteinExistence type="predicted"/>
<evidence type="ECO:0000256" key="1">
    <source>
        <dbReference type="SAM" id="Phobius"/>
    </source>
</evidence>
<dbReference type="GO" id="GO:0003677">
    <property type="term" value="F:DNA binding"/>
    <property type="evidence" value="ECO:0000318"/>
    <property type="project" value="GO_Central"/>
</dbReference>
<dbReference type="STRING" id="9593.ENSGGOP00000036237"/>
<reference evidence="2" key="3">
    <citation type="submission" date="2025-08" db="UniProtKB">
        <authorList>
            <consortium name="Ensembl"/>
        </authorList>
    </citation>
    <scope>IDENTIFICATION</scope>
</reference>
<dbReference type="Ensembl" id="ENSGGOT00000046207.1">
    <property type="protein sequence ID" value="ENSGGOP00000036237.1"/>
    <property type="gene ID" value="ENSGGOG00000044210.1"/>
</dbReference>
<keyword evidence="1" id="KW-0472">Membrane</keyword>
<dbReference type="GeneTree" id="ENSGT00940000153469"/>
<reference evidence="2" key="4">
    <citation type="submission" date="2025-09" db="UniProtKB">
        <authorList>
            <consortium name="Ensembl"/>
        </authorList>
    </citation>
    <scope>IDENTIFICATION</scope>
</reference>
<name>A0A2I2YMQ1_GORGO</name>
<dbReference type="EMBL" id="CABD030039923">
    <property type="status" value="NOT_ANNOTATED_CDS"/>
    <property type="molecule type" value="Genomic_DNA"/>
</dbReference>
<dbReference type="InParanoid" id="A0A2I2YMQ1"/>
<feature type="transmembrane region" description="Helical" evidence="1">
    <location>
        <begin position="349"/>
        <end position="375"/>
    </location>
</feature>
<keyword evidence="3" id="KW-1185">Reference proteome</keyword>
<keyword evidence="1" id="KW-0812">Transmembrane</keyword>
<keyword evidence="1" id="KW-1133">Transmembrane helix</keyword>
<evidence type="ECO:0008006" key="4">
    <source>
        <dbReference type="Google" id="ProtNLM"/>
    </source>
</evidence>
<reference evidence="3" key="1">
    <citation type="submission" date="2011-05" db="EMBL/GenBank/DDBJ databases">
        <title>Insights into the evolution of the great apes provided by the gorilla genome.</title>
        <authorList>
            <person name="Scally A."/>
        </authorList>
    </citation>
    <scope>NUCLEOTIDE SEQUENCE [LARGE SCALE GENOMIC DNA]</scope>
</reference>